<feature type="region of interest" description="Disordered" evidence="4">
    <location>
        <begin position="193"/>
        <end position="213"/>
    </location>
</feature>
<dbReference type="EMBL" id="CM000647">
    <property type="protein sequence ID" value="EED89453.1"/>
    <property type="molecule type" value="Genomic_DNA"/>
</dbReference>
<dbReference type="InterPro" id="IPR013083">
    <property type="entry name" value="Znf_RING/FYVE/PHD"/>
</dbReference>
<keyword evidence="5" id="KW-1133">Transmembrane helix</keyword>
<dbReference type="Pfam" id="PF13639">
    <property type="entry name" value="zf-RING_2"/>
    <property type="match status" value="1"/>
</dbReference>
<dbReference type="GO" id="GO:0061630">
    <property type="term" value="F:ubiquitin protein ligase activity"/>
    <property type="evidence" value="ECO:0000318"/>
    <property type="project" value="GO_Central"/>
</dbReference>
<dbReference type="Proteomes" id="UP000001449">
    <property type="component" value="Chromosome 12"/>
</dbReference>
<dbReference type="InParanoid" id="B8CA68"/>
<dbReference type="PANTHER" id="PTHR45969">
    <property type="entry name" value="RING ZINC FINGER PROTEIN-RELATED"/>
    <property type="match status" value="1"/>
</dbReference>
<keyword evidence="8" id="KW-1185">Reference proteome</keyword>
<dbReference type="PANTHER" id="PTHR45969:SF81">
    <property type="entry name" value="OS08G0157400 PROTEIN"/>
    <property type="match status" value="1"/>
</dbReference>
<dbReference type="KEGG" id="tps:THAPSDRAFT_9032"/>
<dbReference type="GO" id="GO:0008270">
    <property type="term" value="F:zinc ion binding"/>
    <property type="evidence" value="ECO:0007669"/>
    <property type="project" value="UniProtKB-KW"/>
</dbReference>
<keyword evidence="5" id="KW-0472">Membrane</keyword>
<evidence type="ECO:0000256" key="1">
    <source>
        <dbReference type="ARBA" id="ARBA00022723"/>
    </source>
</evidence>
<evidence type="ECO:0000256" key="2">
    <source>
        <dbReference type="ARBA" id="ARBA00022771"/>
    </source>
</evidence>
<reference evidence="7 8" key="1">
    <citation type="journal article" date="2004" name="Science">
        <title>The genome of the diatom Thalassiosira pseudonana: ecology, evolution, and metabolism.</title>
        <authorList>
            <person name="Armbrust E.V."/>
            <person name="Berges J.A."/>
            <person name="Bowler C."/>
            <person name="Green B.R."/>
            <person name="Martinez D."/>
            <person name="Putnam N.H."/>
            <person name="Zhou S."/>
            <person name="Allen A.E."/>
            <person name="Apt K.E."/>
            <person name="Bechner M."/>
            <person name="Brzezinski M.A."/>
            <person name="Chaal B.K."/>
            <person name="Chiovitti A."/>
            <person name="Davis A.K."/>
            <person name="Demarest M.S."/>
            <person name="Detter J.C."/>
            <person name="Glavina T."/>
            <person name="Goodstein D."/>
            <person name="Hadi M.Z."/>
            <person name="Hellsten U."/>
            <person name="Hildebrand M."/>
            <person name="Jenkins B.D."/>
            <person name="Jurka J."/>
            <person name="Kapitonov V.V."/>
            <person name="Kroger N."/>
            <person name="Lau W.W."/>
            <person name="Lane T.W."/>
            <person name="Larimer F.W."/>
            <person name="Lippmeier J.C."/>
            <person name="Lucas S."/>
            <person name="Medina M."/>
            <person name="Montsant A."/>
            <person name="Obornik M."/>
            <person name="Parker M.S."/>
            <person name="Palenik B."/>
            <person name="Pazour G.J."/>
            <person name="Richardson P.M."/>
            <person name="Rynearson T.A."/>
            <person name="Saito M.A."/>
            <person name="Schwartz D.C."/>
            <person name="Thamatrakoln K."/>
            <person name="Valentin K."/>
            <person name="Vardi A."/>
            <person name="Wilkerson F.P."/>
            <person name="Rokhsar D.S."/>
        </authorList>
    </citation>
    <scope>NUCLEOTIDE SEQUENCE [LARGE SCALE GENOMIC DNA]</scope>
    <source>
        <strain evidence="7 8">CCMP1335</strain>
    </source>
</reference>
<dbReference type="AlphaFoldDB" id="B8CA68"/>
<feature type="domain" description="RING-type" evidence="6">
    <location>
        <begin position="220"/>
        <end position="254"/>
    </location>
</feature>
<keyword evidence="1" id="KW-0479">Metal-binding</keyword>
<dbReference type="HOGENOM" id="CLU_867376_0_0_1"/>
<feature type="compositionally biased region" description="Basic and acidic residues" evidence="4">
    <location>
        <begin position="204"/>
        <end position="213"/>
    </location>
</feature>
<organism evidence="7 8">
    <name type="scientific">Thalassiosira pseudonana</name>
    <name type="common">Marine diatom</name>
    <name type="synonym">Cyclotella nana</name>
    <dbReference type="NCBI Taxonomy" id="35128"/>
    <lineage>
        <taxon>Eukaryota</taxon>
        <taxon>Sar</taxon>
        <taxon>Stramenopiles</taxon>
        <taxon>Ochrophyta</taxon>
        <taxon>Bacillariophyta</taxon>
        <taxon>Coscinodiscophyceae</taxon>
        <taxon>Thalassiosirophycidae</taxon>
        <taxon>Thalassiosirales</taxon>
        <taxon>Thalassiosiraceae</taxon>
        <taxon>Thalassiosira</taxon>
    </lineage>
</organism>
<dbReference type="eggNOG" id="KOG0800">
    <property type="taxonomic scope" value="Eukaryota"/>
</dbReference>
<evidence type="ECO:0000256" key="4">
    <source>
        <dbReference type="SAM" id="MobiDB-lite"/>
    </source>
</evidence>
<dbReference type="GeneID" id="7445800"/>
<dbReference type="GO" id="GO:0016567">
    <property type="term" value="P:protein ubiquitination"/>
    <property type="evidence" value="ECO:0000318"/>
    <property type="project" value="GO_Central"/>
</dbReference>
<keyword evidence="2" id="KW-0863">Zinc-finger</keyword>
<sequence>MVRRRLDGLFHSTNNDNLGVTSTFATPGLTDSLSFDSTEDNHKDSPITSTETVAFEGRHCDCADHLPGDKDYYCPEFTDHCQVWTSYNRDYRVSCYNESWKVYYSRYIWYYLVFWFTLLGAALFLSGPGQNAIKYLLSKCFPRMNVWITDQILLMETDWRTRLEEEITYAMHLNRRTEGWVSGYKLKTKLYSEPRHDNSDEEAREQHSNDSKSVDDIDHMCTICLLEIERGDRIADVKCGHCYHAECLSEWILKREPNVAEELRSFETDEDFTPSRRENSNSQPFRTRLKRRWNAMLLNIATGRRGEDHRHNINHPLLFRD</sequence>
<evidence type="ECO:0000256" key="3">
    <source>
        <dbReference type="ARBA" id="ARBA00022833"/>
    </source>
</evidence>
<dbReference type="Gene3D" id="3.30.40.10">
    <property type="entry name" value="Zinc/RING finger domain, C3HC4 (zinc finger)"/>
    <property type="match status" value="1"/>
</dbReference>
<dbReference type="SUPFAM" id="SSF57850">
    <property type="entry name" value="RING/U-box"/>
    <property type="match status" value="1"/>
</dbReference>
<evidence type="ECO:0000256" key="5">
    <source>
        <dbReference type="SAM" id="Phobius"/>
    </source>
</evidence>
<keyword evidence="3" id="KW-0862">Zinc</keyword>
<evidence type="ECO:0000259" key="6">
    <source>
        <dbReference type="Pfam" id="PF13639"/>
    </source>
</evidence>
<dbReference type="RefSeq" id="XP_002292992.1">
    <property type="nucleotide sequence ID" value="XM_002292956.1"/>
</dbReference>
<reference evidence="7 8" key="2">
    <citation type="journal article" date="2008" name="Nature">
        <title>The Phaeodactylum genome reveals the evolutionary history of diatom genomes.</title>
        <authorList>
            <person name="Bowler C."/>
            <person name="Allen A.E."/>
            <person name="Badger J.H."/>
            <person name="Grimwood J."/>
            <person name="Jabbari K."/>
            <person name="Kuo A."/>
            <person name="Maheswari U."/>
            <person name="Martens C."/>
            <person name="Maumus F."/>
            <person name="Otillar R.P."/>
            <person name="Rayko E."/>
            <person name="Salamov A."/>
            <person name="Vandepoele K."/>
            <person name="Beszteri B."/>
            <person name="Gruber A."/>
            <person name="Heijde M."/>
            <person name="Katinka M."/>
            <person name="Mock T."/>
            <person name="Valentin K."/>
            <person name="Verret F."/>
            <person name="Berges J.A."/>
            <person name="Brownlee C."/>
            <person name="Cadoret J.P."/>
            <person name="Chiovitti A."/>
            <person name="Choi C.J."/>
            <person name="Coesel S."/>
            <person name="De Martino A."/>
            <person name="Detter J.C."/>
            <person name="Durkin C."/>
            <person name="Falciatore A."/>
            <person name="Fournet J."/>
            <person name="Haruta M."/>
            <person name="Huysman M.J."/>
            <person name="Jenkins B.D."/>
            <person name="Jiroutova K."/>
            <person name="Jorgensen R.E."/>
            <person name="Joubert Y."/>
            <person name="Kaplan A."/>
            <person name="Kroger N."/>
            <person name="Kroth P.G."/>
            <person name="La Roche J."/>
            <person name="Lindquist E."/>
            <person name="Lommer M."/>
            <person name="Martin-Jezequel V."/>
            <person name="Lopez P.J."/>
            <person name="Lucas S."/>
            <person name="Mangogna M."/>
            <person name="McGinnis K."/>
            <person name="Medlin L.K."/>
            <person name="Montsant A."/>
            <person name="Oudot-Le Secq M.P."/>
            <person name="Napoli C."/>
            <person name="Obornik M."/>
            <person name="Parker M.S."/>
            <person name="Petit J.L."/>
            <person name="Porcel B.M."/>
            <person name="Poulsen N."/>
            <person name="Robison M."/>
            <person name="Rychlewski L."/>
            <person name="Rynearson T.A."/>
            <person name="Schmutz J."/>
            <person name="Shapiro H."/>
            <person name="Siaut M."/>
            <person name="Stanley M."/>
            <person name="Sussman M.R."/>
            <person name="Taylor A.R."/>
            <person name="Vardi A."/>
            <person name="von Dassow P."/>
            <person name="Vyverman W."/>
            <person name="Willis A."/>
            <person name="Wyrwicz L.S."/>
            <person name="Rokhsar D.S."/>
            <person name="Weissenbach J."/>
            <person name="Armbrust E.V."/>
            <person name="Green B.R."/>
            <person name="Van de Peer Y."/>
            <person name="Grigoriev I.V."/>
        </authorList>
    </citation>
    <scope>NUCLEOTIDE SEQUENCE [LARGE SCALE GENOMIC DNA]</scope>
    <source>
        <strain evidence="7 8">CCMP1335</strain>
    </source>
</reference>
<keyword evidence="5" id="KW-0812">Transmembrane</keyword>
<dbReference type="InterPro" id="IPR001841">
    <property type="entry name" value="Znf_RING"/>
</dbReference>
<proteinExistence type="predicted"/>
<dbReference type="PaxDb" id="35128-Thaps9032"/>
<accession>B8CA68</accession>
<protein>
    <recommendedName>
        <fullName evidence="6">RING-type domain-containing protein</fullName>
    </recommendedName>
</protein>
<gene>
    <name evidence="7" type="ORF">THAPSDRAFT_9032</name>
</gene>
<name>B8CA68_THAPS</name>
<feature type="transmembrane region" description="Helical" evidence="5">
    <location>
        <begin position="108"/>
        <end position="127"/>
    </location>
</feature>
<evidence type="ECO:0000313" key="8">
    <source>
        <dbReference type="Proteomes" id="UP000001449"/>
    </source>
</evidence>
<evidence type="ECO:0000313" key="7">
    <source>
        <dbReference type="EMBL" id="EED89453.1"/>
    </source>
</evidence>